<evidence type="ECO:0000256" key="1">
    <source>
        <dbReference type="SAM" id="Phobius"/>
    </source>
</evidence>
<evidence type="ECO:0000313" key="3">
    <source>
        <dbReference type="Proteomes" id="UP000623419"/>
    </source>
</evidence>
<gene>
    <name evidence="2" type="ORF">GCM10011521_13960</name>
</gene>
<feature type="transmembrane region" description="Helical" evidence="1">
    <location>
        <begin position="151"/>
        <end position="175"/>
    </location>
</feature>
<name>A0ABQ1HHZ0_9GAMM</name>
<organism evidence="2 3">
    <name type="scientific">Arenimonas soli</name>
    <dbReference type="NCBI Taxonomy" id="2269504"/>
    <lineage>
        <taxon>Bacteria</taxon>
        <taxon>Pseudomonadati</taxon>
        <taxon>Pseudomonadota</taxon>
        <taxon>Gammaproteobacteria</taxon>
        <taxon>Lysobacterales</taxon>
        <taxon>Lysobacteraceae</taxon>
        <taxon>Arenimonas</taxon>
    </lineage>
</organism>
<keyword evidence="1" id="KW-0472">Membrane</keyword>
<keyword evidence="1" id="KW-0812">Transmembrane</keyword>
<accession>A0ABQ1HHZ0</accession>
<reference evidence="3" key="1">
    <citation type="journal article" date="2019" name="Int. J. Syst. Evol. Microbiol.">
        <title>The Global Catalogue of Microorganisms (GCM) 10K type strain sequencing project: providing services to taxonomists for standard genome sequencing and annotation.</title>
        <authorList>
            <consortium name="The Broad Institute Genomics Platform"/>
            <consortium name="The Broad Institute Genome Sequencing Center for Infectious Disease"/>
            <person name="Wu L."/>
            <person name="Ma J."/>
        </authorList>
    </citation>
    <scope>NUCLEOTIDE SEQUENCE [LARGE SCALE GENOMIC DNA]</scope>
    <source>
        <strain evidence="3">CGMCC 1.15905</strain>
    </source>
</reference>
<proteinExistence type="predicted"/>
<feature type="transmembrane region" description="Helical" evidence="1">
    <location>
        <begin position="66"/>
        <end position="86"/>
    </location>
</feature>
<keyword evidence="1" id="KW-1133">Transmembrane helix</keyword>
<dbReference type="Proteomes" id="UP000623419">
    <property type="component" value="Unassembled WGS sequence"/>
</dbReference>
<sequence length="439" mass="48201">MSTPESDPGTRLTLPRRTTPTWEVELLLSGATVFALVQLATWLPGWASHVSPRLSDFWRQVADVSLVYLMCGVVVLTVAFVLHLLLRAYWVALVGMDSVFPGGLKTEKMRDGPVIRDWTMARWKPMPVQIEQADNQATIVFGLGIGLARMMVTITVLGSLLMLGVLVVAAITGTAEHAGRWVSGTLLLLLVPWLLVMGVDRRFGDRLPRGHWLRRGMEAVLAVYSWAGVGRESSTLVTLYTTSVGDRRGNWIVGGLIAAATLASITAVAVLKDDLGWGQYGRFPLLEANQANSVRHVHYANQHEPAQSPRLPYIPDLQAQGGYLPLVVPFVPQLHQQMLDACPEPMDLPPGFAGRQQRSQATLACIAEGFAVTLDGQPLAQAPELYSDATRDLRGLVYMIPLAGQSRGRHELVVALQPQPESKPGNDDSPPIWRIPYWY</sequence>
<feature type="transmembrane region" description="Helical" evidence="1">
    <location>
        <begin position="26"/>
        <end position="46"/>
    </location>
</feature>
<evidence type="ECO:0000313" key="2">
    <source>
        <dbReference type="EMBL" id="GGA76886.1"/>
    </source>
</evidence>
<dbReference type="EMBL" id="BMKC01000001">
    <property type="protein sequence ID" value="GGA76886.1"/>
    <property type="molecule type" value="Genomic_DNA"/>
</dbReference>
<comment type="caution">
    <text evidence="2">The sequence shown here is derived from an EMBL/GenBank/DDBJ whole genome shotgun (WGS) entry which is preliminary data.</text>
</comment>
<feature type="transmembrane region" description="Helical" evidence="1">
    <location>
        <begin position="181"/>
        <end position="200"/>
    </location>
</feature>
<evidence type="ECO:0008006" key="4">
    <source>
        <dbReference type="Google" id="ProtNLM"/>
    </source>
</evidence>
<protein>
    <recommendedName>
        <fullName evidence="4">RDD domain-containing protein</fullName>
    </recommendedName>
</protein>
<dbReference type="RefSeq" id="WP_188662532.1">
    <property type="nucleotide sequence ID" value="NZ_BMKC01000001.1"/>
</dbReference>
<feature type="transmembrane region" description="Helical" evidence="1">
    <location>
        <begin position="249"/>
        <end position="271"/>
    </location>
</feature>
<keyword evidence="3" id="KW-1185">Reference proteome</keyword>